<dbReference type="GeneID" id="116294982"/>
<feature type="region of interest" description="Disordered" evidence="2">
    <location>
        <begin position="1"/>
        <end position="23"/>
    </location>
</feature>
<feature type="coiled-coil region" evidence="1">
    <location>
        <begin position="67"/>
        <end position="105"/>
    </location>
</feature>
<dbReference type="Proteomes" id="UP000515163">
    <property type="component" value="Unplaced"/>
</dbReference>
<dbReference type="RefSeq" id="XP_031558544.1">
    <property type="nucleotide sequence ID" value="XM_031702684.1"/>
</dbReference>
<dbReference type="AlphaFoldDB" id="A0A6P8HQ98"/>
<evidence type="ECO:0000313" key="4">
    <source>
        <dbReference type="RefSeq" id="XP_031558544.1"/>
    </source>
</evidence>
<sequence length="310" mass="36100">MDRKKLKVTKQKSDSSIALQKGPKSGNQFLQLDVTTLNSKSLSSLIKESKPESKNVETQTEFEDIVALHLEALKDEFERERAELEAELTKEKRNLEGKLRDYYAKILESKDILINDLTNEKDFLWEEMRDLRESCQVVNGNVEPAESSTDDLEWDHGSDSEISRRLEKKRGSERSKITNLSLSTQVKETLLWSVMKLHKQNLIEKYQKEKQALLDKIEIEKDLIREEISSELESNYQEEIKNLRETVTGLQEVLSDMKSQKSELAKIFEGEKNALKLEISRKEEELKQKMAKNMQRKVIQAHQDWSVTKL</sequence>
<evidence type="ECO:0000313" key="3">
    <source>
        <dbReference type="Proteomes" id="UP000515163"/>
    </source>
</evidence>
<feature type="compositionally biased region" description="Basic residues" evidence="2">
    <location>
        <begin position="1"/>
        <end position="10"/>
    </location>
</feature>
<evidence type="ECO:0000256" key="1">
    <source>
        <dbReference type="SAM" id="Coils"/>
    </source>
</evidence>
<dbReference type="InParanoid" id="A0A6P8HQ98"/>
<dbReference type="OrthoDB" id="5970772at2759"/>
<accession>A0A6P8HQ98</accession>
<keyword evidence="3" id="KW-1185">Reference proteome</keyword>
<feature type="region of interest" description="Disordered" evidence="2">
    <location>
        <begin position="142"/>
        <end position="168"/>
    </location>
</feature>
<gene>
    <name evidence="4" type="primary">LOC116294982</name>
</gene>
<reference evidence="4" key="1">
    <citation type="submission" date="2025-08" db="UniProtKB">
        <authorList>
            <consortium name="RefSeq"/>
        </authorList>
    </citation>
    <scope>IDENTIFICATION</scope>
    <source>
        <tissue evidence="4">Tentacle</tissue>
    </source>
</reference>
<keyword evidence="1" id="KW-0175">Coiled coil</keyword>
<name>A0A6P8HQ98_ACTTE</name>
<feature type="coiled-coil region" evidence="1">
    <location>
        <begin position="196"/>
        <end position="292"/>
    </location>
</feature>
<organism evidence="3 4">
    <name type="scientific">Actinia tenebrosa</name>
    <name type="common">Australian red waratah sea anemone</name>
    <dbReference type="NCBI Taxonomy" id="6105"/>
    <lineage>
        <taxon>Eukaryota</taxon>
        <taxon>Metazoa</taxon>
        <taxon>Cnidaria</taxon>
        <taxon>Anthozoa</taxon>
        <taxon>Hexacorallia</taxon>
        <taxon>Actiniaria</taxon>
        <taxon>Actiniidae</taxon>
        <taxon>Actinia</taxon>
    </lineage>
</organism>
<feature type="compositionally biased region" description="Basic and acidic residues" evidence="2">
    <location>
        <begin position="154"/>
        <end position="168"/>
    </location>
</feature>
<proteinExistence type="predicted"/>
<protein>
    <submittedName>
        <fullName evidence="4">ERC protein 2-like</fullName>
    </submittedName>
</protein>
<dbReference type="KEGG" id="aten:116294982"/>
<evidence type="ECO:0000256" key="2">
    <source>
        <dbReference type="SAM" id="MobiDB-lite"/>
    </source>
</evidence>